<gene>
    <name evidence="2" type="ORF">ACFPIB_13050</name>
</gene>
<keyword evidence="3" id="KW-1185">Reference proteome</keyword>
<feature type="transmembrane region" description="Helical" evidence="1">
    <location>
        <begin position="198"/>
        <end position="219"/>
    </location>
</feature>
<protein>
    <submittedName>
        <fullName evidence="2">Class I SAM-dependent methyltransferase</fullName>
    </submittedName>
</protein>
<dbReference type="RefSeq" id="WP_378017904.1">
    <property type="nucleotide sequence ID" value="NZ_JBHSKT010000007.1"/>
</dbReference>
<sequence>MKRYHLFEWEDQPWFPDVLRRNMTDYLRFMITKLGIYDPVIPLIKEMLEKTGQREILDLCSGAGGGLETLQPKISAEMGFEVPVTLTDKFPNLEAWQQIETESKNAISFEAKSVDATNVPENLTGVRTLFSSFHHFTPEQAQAILQDAVNKKQAIGIFEGSGKQYHELLFAGLLFPALMFGITPFIRPFKLSRLFFTYLIPAIPAFTLWDGVVSVLRMYSPKMLSEMTQKLEGPPYVWKTGYAKHKSGNKVIYLIGYPV</sequence>
<accession>A0ABW0EEB4</accession>
<evidence type="ECO:0000313" key="3">
    <source>
        <dbReference type="Proteomes" id="UP001596161"/>
    </source>
</evidence>
<keyword evidence="1" id="KW-1133">Transmembrane helix</keyword>
<dbReference type="Proteomes" id="UP001596161">
    <property type="component" value="Unassembled WGS sequence"/>
</dbReference>
<dbReference type="GO" id="GO:0008168">
    <property type="term" value="F:methyltransferase activity"/>
    <property type="evidence" value="ECO:0007669"/>
    <property type="project" value="UniProtKB-KW"/>
</dbReference>
<name>A0ABW0EEB4_9BACT</name>
<keyword evidence="1" id="KW-0812">Transmembrane</keyword>
<keyword evidence="2" id="KW-0489">Methyltransferase</keyword>
<dbReference type="EMBL" id="JBHSKT010000007">
    <property type="protein sequence ID" value="MFC5271546.1"/>
    <property type="molecule type" value="Genomic_DNA"/>
</dbReference>
<dbReference type="GO" id="GO:0032259">
    <property type="term" value="P:methylation"/>
    <property type="evidence" value="ECO:0007669"/>
    <property type="project" value="UniProtKB-KW"/>
</dbReference>
<comment type="caution">
    <text evidence="2">The sequence shown here is derived from an EMBL/GenBank/DDBJ whole genome shotgun (WGS) entry which is preliminary data.</text>
</comment>
<feature type="transmembrane region" description="Helical" evidence="1">
    <location>
        <begin position="168"/>
        <end position="186"/>
    </location>
</feature>
<evidence type="ECO:0000256" key="1">
    <source>
        <dbReference type="SAM" id="Phobius"/>
    </source>
</evidence>
<keyword evidence="2" id="KW-0808">Transferase</keyword>
<reference evidence="3" key="1">
    <citation type="journal article" date="2019" name="Int. J. Syst. Evol. Microbiol.">
        <title>The Global Catalogue of Microorganisms (GCM) 10K type strain sequencing project: providing services to taxonomists for standard genome sequencing and annotation.</title>
        <authorList>
            <consortium name="The Broad Institute Genomics Platform"/>
            <consortium name="The Broad Institute Genome Sequencing Center for Infectious Disease"/>
            <person name="Wu L."/>
            <person name="Ma J."/>
        </authorList>
    </citation>
    <scope>NUCLEOTIDE SEQUENCE [LARGE SCALE GENOMIC DNA]</scope>
    <source>
        <strain evidence="3">KACC 12602</strain>
    </source>
</reference>
<organism evidence="2 3">
    <name type="scientific">Adhaeribacter terreus</name>
    <dbReference type="NCBI Taxonomy" id="529703"/>
    <lineage>
        <taxon>Bacteria</taxon>
        <taxon>Pseudomonadati</taxon>
        <taxon>Bacteroidota</taxon>
        <taxon>Cytophagia</taxon>
        <taxon>Cytophagales</taxon>
        <taxon>Hymenobacteraceae</taxon>
        <taxon>Adhaeribacter</taxon>
    </lineage>
</organism>
<keyword evidence="1" id="KW-0472">Membrane</keyword>
<proteinExistence type="predicted"/>
<evidence type="ECO:0000313" key="2">
    <source>
        <dbReference type="EMBL" id="MFC5271546.1"/>
    </source>
</evidence>